<sequence length="73" mass="7575">MDTIDADTDSPLMAMPTTARSAARQTGDGKAQQQQPGVGGTVASKSALKSALTFCRKFEPHHGCPGLTEGLKT</sequence>
<name>A0AAV3Z4R3_9GAST</name>
<feature type="region of interest" description="Disordered" evidence="1">
    <location>
        <begin position="1"/>
        <end position="43"/>
    </location>
</feature>
<gene>
    <name evidence="2" type="ORF">PoB_001736100</name>
</gene>
<organism evidence="2 3">
    <name type="scientific">Plakobranchus ocellatus</name>
    <dbReference type="NCBI Taxonomy" id="259542"/>
    <lineage>
        <taxon>Eukaryota</taxon>
        <taxon>Metazoa</taxon>
        <taxon>Spiralia</taxon>
        <taxon>Lophotrochozoa</taxon>
        <taxon>Mollusca</taxon>
        <taxon>Gastropoda</taxon>
        <taxon>Heterobranchia</taxon>
        <taxon>Euthyneura</taxon>
        <taxon>Panpulmonata</taxon>
        <taxon>Sacoglossa</taxon>
        <taxon>Placobranchoidea</taxon>
        <taxon>Plakobranchidae</taxon>
        <taxon>Plakobranchus</taxon>
    </lineage>
</organism>
<evidence type="ECO:0000256" key="1">
    <source>
        <dbReference type="SAM" id="MobiDB-lite"/>
    </source>
</evidence>
<proteinExistence type="predicted"/>
<keyword evidence="3" id="KW-1185">Reference proteome</keyword>
<dbReference type="EMBL" id="BLXT01002074">
    <property type="protein sequence ID" value="GFN90855.1"/>
    <property type="molecule type" value="Genomic_DNA"/>
</dbReference>
<evidence type="ECO:0000313" key="2">
    <source>
        <dbReference type="EMBL" id="GFN90855.1"/>
    </source>
</evidence>
<dbReference type="AlphaFoldDB" id="A0AAV3Z4R3"/>
<reference evidence="2 3" key="1">
    <citation type="journal article" date="2021" name="Elife">
        <title>Chloroplast acquisition without the gene transfer in kleptoplastic sea slugs, Plakobranchus ocellatus.</title>
        <authorList>
            <person name="Maeda T."/>
            <person name="Takahashi S."/>
            <person name="Yoshida T."/>
            <person name="Shimamura S."/>
            <person name="Takaki Y."/>
            <person name="Nagai Y."/>
            <person name="Toyoda A."/>
            <person name="Suzuki Y."/>
            <person name="Arimoto A."/>
            <person name="Ishii H."/>
            <person name="Satoh N."/>
            <person name="Nishiyama T."/>
            <person name="Hasebe M."/>
            <person name="Maruyama T."/>
            <person name="Minagawa J."/>
            <person name="Obokata J."/>
            <person name="Shigenobu S."/>
        </authorList>
    </citation>
    <scope>NUCLEOTIDE SEQUENCE [LARGE SCALE GENOMIC DNA]</scope>
</reference>
<protein>
    <submittedName>
        <fullName evidence="2">Uncharacterized protein</fullName>
    </submittedName>
</protein>
<comment type="caution">
    <text evidence="2">The sequence shown here is derived from an EMBL/GenBank/DDBJ whole genome shotgun (WGS) entry which is preliminary data.</text>
</comment>
<dbReference type="Proteomes" id="UP000735302">
    <property type="component" value="Unassembled WGS sequence"/>
</dbReference>
<accession>A0AAV3Z4R3</accession>
<evidence type="ECO:0000313" key="3">
    <source>
        <dbReference type="Proteomes" id="UP000735302"/>
    </source>
</evidence>